<evidence type="ECO:0000256" key="3">
    <source>
        <dbReference type="ARBA" id="ARBA00022679"/>
    </source>
</evidence>
<feature type="compositionally biased region" description="Low complexity" evidence="5">
    <location>
        <begin position="1"/>
        <end position="17"/>
    </location>
</feature>
<dbReference type="InterPro" id="IPR015421">
    <property type="entry name" value="PyrdxlP-dep_Trfase_major"/>
</dbReference>
<reference evidence="8" key="1">
    <citation type="journal article" date="2019" name="Int. J. Syst. Evol. Microbiol.">
        <title>The Global Catalogue of Microorganisms (GCM) 10K type strain sequencing project: providing services to taxonomists for standard genome sequencing and annotation.</title>
        <authorList>
            <consortium name="The Broad Institute Genomics Platform"/>
            <consortium name="The Broad Institute Genome Sequencing Center for Infectious Disease"/>
            <person name="Wu L."/>
            <person name="Ma J."/>
        </authorList>
    </citation>
    <scope>NUCLEOTIDE SEQUENCE [LARGE SCALE GENOMIC DNA]</scope>
    <source>
        <strain evidence="8">JCM 11496</strain>
    </source>
</reference>
<evidence type="ECO:0000313" key="8">
    <source>
        <dbReference type="Proteomes" id="UP001597307"/>
    </source>
</evidence>
<evidence type="ECO:0000256" key="5">
    <source>
        <dbReference type="SAM" id="MobiDB-lite"/>
    </source>
</evidence>
<sequence>MSSTTSSLVTGTATTPTPWQRTASGANLLASDGRLGVTIFEEITMLAMQHGAINLGQGFPDEDGPVEILEAARAAIAAGANQYAPGQGLPVLREAIAAHQERFYGLTPDPGAEIIVSTGATEGIASAVLALAGPGDEVLTFEPFYDSYGATIGLSGATHTTVPLLAPDFQPDLDALERAVNANTRIILVNNPHNPTGTVFTREVLQKVVDLAVKHNAVIVTDEVYEHLTFGVRHLPIASLPGAADRTLTISSAGKTFSVTGWKIGWISGPRDLISAVRTVKTFLTYSSGTPFQSAVAHGLGLDDSFFEATAATLQRKRDILSAGLEAAGFDVFSPQGTYFVNVDAAPLGISDATVLARRLPELLGVAAIPVAVFCHPEGAARTSSLLRFAFCKKTEVLEEAAERLSTLRARL</sequence>
<keyword evidence="3" id="KW-0808">Transferase</keyword>
<dbReference type="InterPro" id="IPR004839">
    <property type="entry name" value="Aminotransferase_I/II_large"/>
</dbReference>
<evidence type="ECO:0000259" key="6">
    <source>
        <dbReference type="Pfam" id="PF00155"/>
    </source>
</evidence>
<proteinExistence type="predicted"/>
<dbReference type="PANTHER" id="PTHR43807:SF20">
    <property type="entry name" value="FI04487P"/>
    <property type="match status" value="1"/>
</dbReference>
<dbReference type="PANTHER" id="PTHR43807">
    <property type="entry name" value="FI04487P"/>
    <property type="match status" value="1"/>
</dbReference>
<gene>
    <name evidence="7" type="ORF">ACFSFX_00880</name>
</gene>
<evidence type="ECO:0000256" key="1">
    <source>
        <dbReference type="ARBA" id="ARBA00001933"/>
    </source>
</evidence>
<evidence type="ECO:0000256" key="4">
    <source>
        <dbReference type="ARBA" id="ARBA00022898"/>
    </source>
</evidence>
<protein>
    <submittedName>
        <fullName evidence="7">Aminotransferase class I/II-fold pyridoxal phosphate-dependent enzyme</fullName>
    </submittedName>
</protein>
<feature type="domain" description="Aminotransferase class I/classII large" evidence="6">
    <location>
        <begin position="53"/>
        <end position="405"/>
    </location>
</feature>
<comment type="cofactor">
    <cofactor evidence="1">
        <name>pyridoxal 5'-phosphate</name>
        <dbReference type="ChEBI" id="CHEBI:597326"/>
    </cofactor>
</comment>
<dbReference type="SUPFAM" id="SSF53383">
    <property type="entry name" value="PLP-dependent transferases"/>
    <property type="match status" value="1"/>
</dbReference>
<comment type="caution">
    <text evidence="7">The sequence shown here is derived from an EMBL/GenBank/DDBJ whole genome shotgun (WGS) entry which is preliminary data.</text>
</comment>
<name>A0ABW4Q1G5_9MICC</name>
<accession>A0ABW4Q1G5</accession>
<evidence type="ECO:0000256" key="2">
    <source>
        <dbReference type="ARBA" id="ARBA00022576"/>
    </source>
</evidence>
<dbReference type="CDD" id="cd00609">
    <property type="entry name" value="AAT_like"/>
    <property type="match status" value="1"/>
</dbReference>
<dbReference type="Gene3D" id="3.40.640.10">
    <property type="entry name" value="Type I PLP-dependent aspartate aminotransferase-like (Major domain)"/>
    <property type="match status" value="1"/>
</dbReference>
<dbReference type="InterPro" id="IPR015424">
    <property type="entry name" value="PyrdxlP-dep_Trfase"/>
</dbReference>
<organism evidence="7 8">
    <name type="scientific">Arthrobacter flavus</name>
    <dbReference type="NCBI Taxonomy" id="95172"/>
    <lineage>
        <taxon>Bacteria</taxon>
        <taxon>Bacillati</taxon>
        <taxon>Actinomycetota</taxon>
        <taxon>Actinomycetes</taxon>
        <taxon>Micrococcales</taxon>
        <taxon>Micrococcaceae</taxon>
        <taxon>Arthrobacter</taxon>
    </lineage>
</organism>
<dbReference type="EMBL" id="JBHUGA010000002">
    <property type="protein sequence ID" value="MFD1845150.1"/>
    <property type="molecule type" value="Genomic_DNA"/>
</dbReference>
<keyword evidence="2 7" id="KW-0032">Aminotransferase</keyword>
<evidence type="ECO:0000313" key="7">
    <source>
        <dbReference type="EMBL" id="MFD1845150.1"/>
    </source>
</evidence>
<dbReference type="Proteomes" id="UP001597307">
    <property type="component" value="Unassembled WGS sequence"/>
</dbReference>
<feature type="region of interest" description="Disordered" evidence="5">
    <location>
        <begin position="1"/>
        <end position="21"/>
    </location>
</feature>
<dbReference type="InterPro" id="IPR015422">
    <property type="entry name" value="PyrdxlP-dep_Trfase_small"/>
</dbReference>
<dbReference type="Pfam" id="PF00155">
    <property type="entry name" value="Aminotran_1_2"/>
    <property type="match status" value="1"/>
</dbReference>
<keyword evidence="8" id="KW-1185">Reference proteome</keyword>
<keyword evidence="4" id="KW-0663">Pyridoxal phosphate</keyword>
<dbReference type="Gene3D" id="3.90.1150.10">
    <property type="entry name" value="Aspartate Aminotransferase, domain 1"/>
    <property type="match status" value="1"/>
</dbReference>
<dbReference type="RefSeq" id="WP_343877158.1">
    <property type="nucleotide sequence ID" value="NZ_BAAAIJ010000002.1"/>
</dbReference>
<dbReference type="GO" id="GO:0008483">
    <property type="term" value="F:transaminase activity"/>
    <property type="evidence" value="ECO:0007669"/>
    <property type="project" value="UniProtKB-KW"/>
</dbReference>
<dbReference type="InterPro" id="IPR051326">
    <property type="entry name" value="Kynurenine-oxoglutarate_AT"/>
</dbReference>